<keyword evidence="3" id="KW-1185">Reference proteome</keyword>
<sequence length="287" mass="32143">AKLALNDVITVGSKSHSRVAKKRRGRKHSRGDGGRTCVTMGEQGREWGMMRLCTTTVAAGKCSERRRSTVTAPNCTRLSGNRLVFGQLLNSNFIKSIIFQRSRESKDTECKKRKHENANNLDDSEEPTEYSCMPKVHVNYNDGNQISLPQQRSIRPREKFEIKEQRPKGFLAGVRSAHVHFHSFRSEWNCAPASNVAAKRIFGKNASAMSIHFLIPLTDKILGLHPLASQLFVEPKCPASQIFAQTVQATIFFPPGNYGRVSSITGLLADENSASRLFYIRNSCLYI</sequence>
<evidence type="ECO:0000256" key="1">
    <source>
        <dbReference type="SAM" id="MobiDB-lite"/>
    </source>
</evidence>
<proteinExistence type="predicted"/>
<feature type="non-terminal residue" evidence="2">
    <location>
        <position position="1"/>
    </location>
</feature>
<evidence type="ECO:0000313" key="2">
    <source>
        <dbReference type="EMBL" id="KYM83146.1"/>
    </source>
</evidence>
<accession>A0A195BEX8</accession>
<protein>
    <submittedName>
        <fullName evidence="2">Uncharacterized protein</fullName>
    </submittedName>
</protein>
<feature type="compositionally biased region" description="Basic residues" evidence="1">
    <location>
        <begin position="15"/>
        <end position="29"/>
    </location>
</feature>
<evidence type="ECO:0000313" key="3">
    <source>
        <dbReference type="Proteomes" id="UP000078540"/>
    </source>
</evidence>
<feature type="region of interest" description="Disordered" evidence="1">
    <location>
        <begin position="105"/>
        <end position="128"/>
    </location>
</feature>
<name>A0A195BEX8_9HYME</name>
<dbReference type="EMBL" id="KQ976500">
    <property type="protein sequence ID" value="KYM83146.1"/>
    <property type="molecule type" value="Genomic_DNA"/>
</dbReference>
<gene>
    <name evidence="2" type="ORF">ALC53_06413</name>
</gene>
<organism evidence="2 3">
    <name type="scientific">Atta colombica</name>
    <dbReference type="NCBI Taxonomy" id="520822"/>
    <lineage>
        <taxon>Eukaryota</taxon>
        <taxon>Metazoa</taxon>
        <taxon>Ecdysozoa</taxon>
        <taxon>Arthropoda</taxon>
        <taxon>Hexapoda</taxon>
        <taxon>Insecta</taxon>
        <taxon>Pterygota</taxon>
        <taxon>Neoptera</taxon>
        <taxon>Endopterygota</taxon>
        <taxon>Hymenoptera</taxon>
        <taxon>Apocrita</taxon>
        <taxon>Aculeata</taxon>
        <taxon>Formicoidea</taxon>
        <taxon>Formicidae</taxon>
        <taxon>Myrmicinae</taxon>
        <taxon>Atta</taxon>
    </lineage>
</organism>
<dbReference type="AlphaFoldDB" id="A0A195BEX8"/>
<reference evidence="2 3" key="1">
    <citation type="submission" date="2015-09" db="EMBL/GenBank/DDBJ databases">
        <title>Atta colombica WGS genome.</title>
        <authorList>
            <person name="Nygaard S."/>
            <person name="Hu H."/>
            <person name="Boomsma J."/>
            <person name="Zhang G."/>
        </authorList>
    </citation>
    <scope>NUCLEOTIDE SEQUENCE [LARGE SCALE GENOMIC DNA]</scope>
    <source>
        <strain evidence="2">Treedump-2</strain>
        <tissue evidence="2">Whole body</tissue>
    </source>
</reference>
<dbReference type="Proteomes" id="UP000078540">
    <property type="component" value="Unassembled WGS sequence"/>
</dbReference>
<feature type="region of interest" description="Disordered" evidence="1">
    <location>
        <begin position="14"/>
        <end position="36"/>
    </location>
</feature>